<accession>A0A401KLT8</accession>
<protein>
    <recommendedName>
        <fullName evidence="5">BZIP domain-containing protein</fullName>
    </recommendedName>
</protein>
<evidence type="ECO:0000313" key="4">
    <source>
        <dbReference type="Proteomes" id="UP000286921"/>
    </source>
</evidence>
<organism evidence="3 4">
    <name type="scientific">Aspergillus awamori</name>
    <name type="common">Black koji mold</name>
    <dbReference type="NCBI Taxonomy" id="105351"/>
    <lineage>
        <taxon>Eukaryota</taxon>
        <taxon>Fungi</taxon>
        <taxon>Dikarya</taxon>
        <taxon>Ascomycota</taxon>
        <taxon>Pezizomycotina</taxon>
        <taxon>Eurotiomycetes</taxon>
        <taxon>Eurotiomycetidae</taxon>
        <taxon>Eurotiales</taxon>
        <taxon>Aspergillaceae</taxon>
        <taxon>Aspergillus</taxon>
    </lineage>
</organism>
<feature type="coiled-coil region" evidence="1">
    <location>
        <begin position="51"/>
        <end position="78"/>
    </location>
</feature>
<comment type="caution">
    <text evidence="3">The sequence shown here is derived from an EMBL/GenBank/DDBJ whole genome shotgun (WGS) entry which is preliminary data.</text>
</comment>
<dbReference type="AlphaFoldDB" id="A0A401KLT8"/>
<dbReference type="PANTHER" id="PTHR40618">
    <property type="entry name" value="B-ZIP TRANSCRIPTION FACTOR (EUROFUNG)-RELATED"/>
    <property type="match status" value="1"/>
</dbReference>
<dbReference type="Proteomes" id="UP000286921">
    <property type="component" value="Unassembled WGS sequence"/>
</dbReference>
<feature type="region of interest" description="Disordered" evidence="2">
    <location>
        <begin position="377"/>
        <end position="405"/>
    </location>
</feature>
<evidence type="ECO:0000256" key="2">
    <source>
        <dbReference type="SAM" id="MobiDB-lite"/>
    </source>
</evidence>
<keyword evidence="4" id="KW-1185">Reference proteome</keyword>
<keyword evidence="1" id="KW-0175">Coiled coil</keyword>
<evidence type="ECO:0000256" key="1">
    <source>
        <dbReference type="SAM" id="Coils"/>
    </source>
</evidence>
<dbReference type="PANTHER" id="PTHR40618:SF1">
    <property type="entry name" value="B-ZIP TRANSCRIPTION FACTOR (EUROFUNG)"/>
    <property type="match status" value="1"/>
</dbReference>
<name>A0A401KLT8_ASPAW</name>
<reference evidence="3 4" key="1">
    <citation type="submission" date="2016-09" db="EMBL/GenBank/DDBJ databases">
        <title>Aspergillus awamori IFM 58123T.</title>
        <authorList>
            <person name="Kusuya Y."/>
            <person name="Shimizu M."/>
            <person name="Takahashi H."/>
            <person name="Yaguchi T."/>
        </authorList>
    </citation>
    <scope>NUCLEOTIDE SEQUENCE [LARGE SCALE GENOMIC DNA]</scope>
    <source>
        <strain evidence="3 4">IFM 58123</strain>
    </source>
</reference>
<proteinExistence type="predicted"/>
<evidence type="ECO:0008006" key="5">
    <source>
        <dbReference type="Google" id="ProtNLM"/>
    </source>
</evidence>
<feature type="region of interest" description="Disordered" evidence="2">
    <location>
        <begin position="116"/>
        <end position="149"/>
    </location>
</feature>
<dbReference type="STRING" id="105351.A0A401KLT8"/>
<feature type="compositionally biased region" description="Low complexity" evidence="2">
    <location>
        <begin position="125"/>
        <end position="139"/>
    </location>
</feature>
<dbReference type="CDD" id="cd14688">
    <property type="entry name" value="bZIP_YAP"/>
    <property type="match status" value="1"/>
</dbReference>
<evidence type="ECO:0000313" key="3">
    <source>
        <dbReference type="EMBL" id="GCB20243.1"/>
    </source>
</evidence>
<sequence length="405" mass="45321">MTPRRSSKRVGRPRLDTITPATNNTAILSPNRRTQVRRAQRTYRLKKEAVFRNAIDRAEQLEARFRIVREEVAGLLSDVATEKHQLHLSHPTIHARLKRLHDILITDCDSSTPNEANTDNLIPLSSSSSSSPASESSPSIHYHQVSTSPNKNHSIFHNQSLTPLPTKQHSYAFCEPRFARQLHRYTLEHAYRLFTDPRSNPSTIYRVFRLVPCIQDPQKTQPRFKQLLMGGCTDPLEVPGLPFYGVGGAGTHFQGVGGDVPRNRRMPGRVLGVMDPSNSRGDVLEVYGLGGTWFDCRDVEGFLESMGVDVVNGGMFRRCSRTGDAGGSWVLDVEGFFLRLLPGLVILGRKEDGMKLREHTEAITRTDININIKISDESTSTSQAQPEPINHQNINHAQTPYSVAI</sequence>
<gene>
    <name evidence="3" type="ORF">AAWM_03128</name>
</gene>
<dbReference type="EMBL" id="BDHI01000007">
    <property type="protein sequence ID" value="GCB20243.1"/>
    <property type="molecule type" value="Genomic_DNA"/>
</dbReference>